<keyword evidence="2" id="KW-0732">Signal</keyword>
<evidence type="ECO:0000259" key="3">
    <source>
        <dbReference type="PROSITE" id="PS51272"/>
    </source>
</evidence>
<proteinExistence type="predicted"/>
<feature type="chain" id="PRO_5045167876" evidence="2">
    <location>
        <begin position="27"/>
        <end position="542"/>
    </location>
</feature>
<comment type="caution">
    <text evidence="4">The sequence shown here is derived from an EMBL/GenBank/DDBJ whole genome shotgun (WGS) entry which is preliminary data.</text>
</comment>
<keyword evidence="1" id="KW-0677">Repeat</keyword>
<evidence type="ECO:0000256" key="2">
    <source>
        <dbReference type="SAM" id="SignalP"/>
    </source>
</evidence>
<dbReference type="PROSITE" id="PS51272">
    <property type="entry name" value="SLH"/>
    <property type="match status" value="1"/>
</dbReference>
<reference evidence="4 5" key="1">
    <citation type="submission" date="2021-06" db="EMBL/GenBank/DDBJ databases">
        <authorList>
            <person name="Sun Q."/>
            <person name="Li D."/>
        </authorList>
    </citation>
    <scope>NUCLEOTIDE SEQUENCE [LARGE SCALE GENOMIC DNA]</scope>
    <source>
        <strain evidence="4 5">MSJd-7</strain>
    </source>
</reference>
<dbReference type="RefSeq" id="WP_216469466.1">
    <property type="nucleotide sequence ID" value="NZ_JAHLQI010000002.1"/>
</dbReference>
<dbReference type="Proteomes" id="UP000783588">
    <property type="component" value="Unassembled WGS sequence"/>
</dbReference>
<feature type="domain" description="SLH" evidence="3">
    <location>
        <begin position="160"/>
        <end position="223"/>
    </location>
</feature>
<organism evidence="4 5">
    <name type="scientific">Butyricicoccus intestinisimiae</name>
    <dbReference type="NCBI Taxonomy" id="2841509"/>
    <lineage>
        <taxon>Bacteria</taxon>
        <taxon>Bacillati</taxon>
        <taxon>Bacillota</taxon>
        <taxon>Clostridia</taxon>
        <taxon>Eubacteriales</taxon>
        <taxon>Butyricicoccaceae</taxon>
        <taxon>Butyricicoccus</taxon>
    </lineage>
</organism>
<evidence type="ECO:0000313" key="5">
    <source>
        <dbReference type="Proteomes" id="UP000783588"/>
    </source>
</evidence>
<feature type="signal peptide" evidence="2">
    <location>
        <begin position="1"/>
        <end position="26"/>
    </location>
</feature>
<evidence type="ECO:0000256" key="1">
    <source>
        <dbReference type="ARBA" id="ARBA00022737"/>
    </source>
</evidence>
<evidence type="ECO:0000313" key="4">
    <source>
        <dbReference type="EMBL" id="MBU5489813.1"/>
    </source>
</evidence>
<accession>A0ABS6EQ42</accession>
<keyword evidence="5" id="KW-1185">Reference proteome</keyword>
<gene>
    <name evidence="4" type="ORF">KQI75_04100</name>
</gene>
<dbReference type="Pfam" id="PF13539">
    <property type="entry name" value="Peptidase_M15_4"/>
    <property type="match status" value="1"/>
</dbReference>
<dbReference type="InterPro" id="IPR001119">
    <property type="entry name" value="SLH_dom"/>
</dbReference>
<dbReference type="InterPro" id="IPR039561">
    <property type="entry name" value="Peptidase_M15C"/>
</dbReference>
<protein>
    <submittedName>
        <fullName evidence="4">M15 family metallopeptidase</fullName>
    </submittedName>
</protein>
<sequence length="542" mass="58706">MNYPWLGCAAAVALSVCLMGAPQAQAVDLKQTSETAKTVISAADRAALLPDSMNGQQAAASITKEQMCSLSVRLYASLTDTAYTDLMSRDSAKRSVCPFTDTNSADVQEAWLLNLTQEETGTFAPRELANRQQLLAMLYQAVRTADSGTELSENEIAEALYSYTDGAYVPDWAREGTAYFVRQGLTGGIGDNLLGIGEPISAEQASILTYRAAAAVHTGRGANSTTGDVSTIAMHSGTQAVSWTGSGADYYLLYFYQNNDFSQKPVYVEQTASTGSGAQEYALPEEIQNQPGIWYWSVDGFDCEGKLLASAQSTAQLTVTADAAQPETSLLMPETRTYTYTVPAQGFASEDTTGTQTDETVISSTIPAGMTYAGESYSDKVMRIFGAGASYHKYASASEAKKHQVEIAVQVWDFDSNGNKVTRTKYLQVHEALASSVQQIFAEIYAGKERFPIHTLGGYNWRGDGSSSEHCLGTAIDINWEENYMCTKSGAPLTGSYWKPGEDAYSIPANGEVVRIFAKYGFGWGGTWNSKKDYMHFSYFGT</sequence>
<name>A0ABS6EQ42_9FIRM</name>
<dbReference type="EMBL" id="JAHLQI010000002">
    <property type="protein sequence ID" value="MBU5489813.1"/>
    <property type="molecule type" value="Genomic_DNA"/>
</dbReference>